<name>A0A0C9V8P9_9AGAM</name>
<evidence type="ECO:0000313" key="2">
    <source>
        <dbReference type="Proteomes" id="UP000053820"/>
    </source>
</evidence>
<evidence type="ECO:0000313" key="1">
    <source>
        <dbReference type="EMBL" id="KIJ62074.1"/>
    </source>
</evidence>
<reference evidence="1 2" key="1">
    <citation type="submission" date="2014-04" db="EMBL/GenBank/DDBJ databases">
        <title>Evolutionary Origins and Diversification of the Mycorrhizal Mutualists.</title>
        <authorList>
            <consortium name="DOE Joint Genome Institute"/>
            <consortium name="Mycorrhizal Genomics Consortium"/>
            <person name="Kohler A."/>
            <person name="Kuo A."/>
            <person name="Nagy L.G."/>
            <person name="Floudas D."/>
            <person name="Copeland A."/>
            <person name="Barry K.W."/>
            <person name="Cichocki N."/>
            <person name="Veneault-Fourrey C."/>
            <person name="LaButti K."/>
            <person name="Lindquist E.A."/>
            <person name="Lipzen A."/>
            <person name="Lundell T."/>
            <person name="Morin E."/>
            <person name="Murat C."/>
            <person name="Riley R."/>
            <person name="Ohm R."/>
            <person name="Sun H."/>
            <person name="Tunlid A."/>
            <person name="Henrissat B."/>
            <person name="Grigoriev I.V."/>
            <person name="Hibbett D.S."/>
            <person name="Martin F."/>
        </authorList>
    </citation>
    <scope>NUCLEOTIDE SEQUENCE [LARGE SCALE GENOMIC DNA]</scope>
    <source>
        <strain evidence="1 2">MD-312</strain>
    </source>
</reference>
<proteinExistence type="predicted"/>
<dbReference type="HOGENOM" id="CLU_002498_2_0_1"/>
<dbReference type="InterPro" id="IPR041078">
    <property type="entry name" value="Plavaka"/>
</dbReference>
<organism evidence="1 2">
    <name type="scientific">Hydnomerulius pinastri MD-312</name>
    <dbReference type="NCBI Taxonomy" id="994086"/>
    <lineage>
        <taxon>Eukaryota</taxon>
        <taxon>Fungi</taxon>
        <taxon>Dikarya</taxon>
        <taxon>Basidiomycota</taxon>
        <taxon>Agaricomycotina</taxon>
        <taxon>Agaricomycetes</taxon>
        <taxon>Agaricomycetidae</taxon>
        <taxon>Boletales</taxon>
        <taxon>Boletales incertae sedis</taxon>
        <taxon>Leucogyrophana</taxon>
    </lineage>
</organism>
<dbReference type="Proteomes" id="UP000053820">
    <property type="component" value="Unassembled WGS sequence"/>
</dbReference>
<protein>
    <submittedName>
        <fullName evidence="1">Unplaced genomic scaffold scaffold_23, whole genome shotgun sequence</fullName>
    </submittedName>
</protein>
<dbReference type="Pfam" id="PF18759">
    <property type="entry name" value="Plavaka"/>
    <property type="match status" value="1"/>
</dbReference>
<dbReference type="AlphaFoldDB" id="A0A0C9V8P9"/>
<gene>
    <name evidence="1" type="ORF">HYDPIDRAFT_30625</name>
</gene>
<sequence>MLLGDWYWNQSSHSKSSFKKLLSIIGDADFHPEDIQNTNWLVVDRELGDLGTMDVEEWLNEDAGWEHTTISISVPFRRCSPHPGLIHYSTSHFYHRSLVSIIREKVLDPAHHQLFHYKPYKLQWHPPHKPRNVRVYGELFTSSAFLKAHCKLQESPAEPECDLPWWIIALMFWLDMTQLTSFGDAKLWPMYMYFSNVSKYERCQPSSHLCTHAVYLQTLPNNFKDFALEHSGSKLPGNTFFTHCHCELFHAQWQEVLDDDFVQAYEHGMALTCCDGIQWRLFSRIFIYSADYPENKHLQPWLLSMPPMPHPKGRLHNLASERDILQHHVLARQDTEERCKKVADARRLIYDQQYVVDTSQVEALLKEESLVPTKNTFSEQLSHAGFDFFLMLVMDLLHEFELGVWKAVFIHLLRMLDSLKGHGLPELDRW</sequence>
<accession>A0A0C9V8P9</accession>
<dbReference type="EMBL" id="KN839857">
    <property type="protein sequence ID" value="KIJ62074.1"/>
    <property type="molecule type" value="Genomic_DNA"/>
</dbReference>
<keyword evidence="2" id="KW-1185">Reference proteome</keyword>
<dbReference type="OrthoDB" id="3208495at2759"/>